<name>A0ABV9HFB6_9MICO</name>
<feature type="domain" description="Alanine dehydrogenase/pyridine nucleotide transhydrogenase N-terminal" evidence="18">
    <location>
        <begin position="4"/>
        <end position="147"/>
    </location>
</feature>
<evidence type="ECO:0000256" key="7">
    <source>
        <dbReference type="ARBA" id="ARBA00022692"/>
    </source>
</evidence>
<evidence type="ECO:0000256" key="8">
    <source>
        <dbReference type="ARBA" id="ARBA00022741"/>
    </source>
</evidence>
<evidence type="ECO:0000256" key="12">
    <source>
        <dbReference type="ARBA" id="ARBA00023027"/>
    </source>
</evidence>
<dbReference type="InterPro" id="IPR026255">
    <property type="entry name" value="NADP_transhyd_a"/>
</dbReference>
<dbReference type="Gene3D" id="3.40.50.720">
    <property type="entry name" value="NAD(P)-binding Rossmann-like Domain"/>
    <property type="match status" value="2"/>
</dbReference>
<comment type="caution">
    <text evidence="19">The sequence shown here is derived from an EMBL/GenBank/DDBJ whole genome shotgun (WGS) entry which is preliminary data.</text>
</comment>
<evidence type="ECO:0000256" key="2">
    <source>
        <dbReference type="ARBA" id="ARBA00004429"/>
    </source>
</evidence>
<dbReference type="NCBIfam" id="NF006942">
    <property type="entry name" value="PRK09424.1"/>
    <property type="match status" value="1"/>
</dbReference>
<keyword evidence="20" id="KW-1185">Reference proteome</keyword>
<evidence type="ECO:0000256" key="16">
    <source>
        <dbReference type="SAM" id="Phobius"/>
    </source>
</evidence>
<evidence type="ECO:0000256" key="9">
    <source>
        <dbReference type="ARBA" id="ARBA00022857"/>
    </source>
</evidence>
<comment type="function">
    <text evidence="1">The transhydrogenation between NADH and NADP is coupled to respiration and ATP hydrolysis and functions as a proton pump across the membrane.</text>
</comment>
<reference evidence="20" key="1">
    <citation type="journal article" date="2019" name="Int. J. Syst. Evol. Microbiol.">
        <title>The Global Catalogue of Microorganisms (GCM) 10K type strain sequencing project: providing services to taxonomists for standard genome sequencing and annotation.</title>
        <authorList>
            <consortium name="The Broad Institute Genomics Platform"/>
            <consortium name="The Broad Institute Genome Sequencing Center for Infectious Disease"/>
            <person name="Wu L."/>
            <person name="Ma J."/>
        </authorList>
    </citation>
    <scope>NUCLEOTIDE SEQUENCE [LARGE SCALE GENOMIC DNA]</scope>
    <source>
        <strain evidence="20">CCUG 42722</strain>
    </source>
</reference>
<comment type="subcellular location">
    <subcellularLocation>
        <location evidence="2">Cell inner membrane</location>
        <topology evidence="2">Multi-pass membrane protein</topology>
    </subcellularLocation>
</comment>
<comment type="similarity">
    <text evidence="3">Belongs to the AlaDH/PNT family.</text>
</comment>
<keyword evidence="11 16" id="KW-1133">Transmembrane helix</keyword>
<dbReference type="EMBL" id="JBHSFI010000003">
    <property type="protein sequence ID" value="MFC4628648.1"/>
    <property type="molecule type" value="Genomic_DNA"/>
</dbReference>
<dbReference type="Proteomes" id="UP001596011">
    <property type="component" value="Unassembled WGS sequence"/>
</dbReference>
<dbReference type="Pfam" id="PF01262">
    <property type="entry name" value="AlaDh_PNT_C"/>
    <property type="match status" value="1"/>
</dbReference>
<dbReference type="PANTHER" id="PTHR10160:SF19">
    <property type="entry name" value="PROTON-TRANSLOCATING NAD(P)(+) TRANSHYDROGENASE"/>
    <property type="match status" value="1"/>
</dbReference>
<protein>
    <recommendedName>
        <fullName evidence="4">proton-translocating NAD(P)(+) transhydrogenase</fullName>
        <ecNumber evidence="4">7.1.1.1</ecNumber>
    </recommendedName>
</protein>
<keyword evidence="9" id="KW-0521">NADP</keyword>
<dbReference type="NCBIfam" id="TIGR00561">
    <property type="entry name" value="pntA"/>
    <property type="match status" value="1"/>
</dbReference>
<evidence type="ECO:0000259" key="18">
    <source>
        <dbReference type="SMART" id="SM01003"/>
    </source>
</evidence>
<keyword evidence="13 16" id="KW-0472">Membrane</keyword>
<feature type="transmembrane region" description="Helical" evidence="16">
    <location>
        <begin position="429"/>
        <end position="448"/>
    </location>
</feature>
<feature type="domain" description="Alanine dehydrogenase/pyridine nucleotide transhydrogenase NAD(H)-binding" evidence="17">
    <location>
        <begin position="156"/>
        <end position="320"/>
    </location>
</feature>
<proteinExistence type="inferred from homology"/>
<dbReference type="InterPro" id="IPR007698">
    <property type="entry name" value="AlaDH/PNT_NAD(H)-bd"/>
</dbReference>
<dbReference type="InterPro" id="IPR036291">
    <property type="entry name" value="NAD(P)-bd_dom_sf"/>
</dbReference>
<feature type="region of interest" description="Disordered" evidence="15">
    <location>
        <begin position="386"/>
        <end position="425"/>
    </location>
</feature>
<keyword evidence="6" id="KW-0997">Cell inner membrane</keyword>
<dbReference type="EC" id="7.1.1.1" evidence="4"/>
<dbReference type="Pfam" id="PF12769">
    <property type="entry name" value="PNTB_4TM"/>
    <property type="match status" value="1"/>
</dbReference>
<evidence type="ECO:0000256" key="13">
    <source>
        <dbReference type="ARBA" id="ARBA00023136"/>
    </source>
</evidence>
<dbReference type="InterPro" id="IPR007886">
    <property type="entry name" value="AlaDH/PNT_N"/>
</dbReference>
<evidence type="ECO:0000256" key="15">
    <source>
        <dbReference type="SAM" id="MobiDB-lite"/>
    </source>
</evidence>
<evidence type="ECO:0000256" key="14">
    <source>
        <dbReference type="ARBA" id="ARBA00048202"/>
    </source>
</evidence>
<evidence type="ECO:0000256" key="3">
    <source>
        <dbReference type="ARBA" id="ARBA00005689"/>
    </source>
</evidence>
<comment type="catalytic activity">
    <reaction evidence="14">
        <text>NAD(+) + NADPH + H(+)(in) = NADH + NADP(+) + H(+)(out)</text>
        <dbReference type="Rhea" id="RHEA:47992"/>
        <dbReference type="ChEBI" id="CHEBI:15378"/>
        <dbReference type="ChEBI" id="CHEBI:57540"/>
        <dbReference type="ChEBI" id="CHEBI:57783"/>
        <dbReference type="ChEBI" id="CHEBI:57945"/>
        <dbReference type="ChEBI" id="CHEBI:58349"/>
        <dbReference type="EC" id="7.1.1.1"/>
    </reaction>
</comment>
<organism evidence="19 20">
    <name type="scientific">Promicromonospora alba</name>
    <dbReference type="NCBI Taxonomy" id="1616110"/>
    <lineage>
        <taxon>Bacteria</taxon>
        <taxon>Bacillati</taxon>
        <taxon>Actinomycetota</taxon>
        <taxon>Actinomycetes</taxon>
        <taxon>Micrococcales</taxon>
        <taxon>Promicromonosporaceae</taxon>
        <taxon>Promicromonospora</taxon>
    </lineage>
</organism>
<dbReference type="SMART" id="SM01002">
    <property type="entry name" value="AlaDh_PNT_C"/>
    <property type="match status" value="1"/>
</dbReference>
<evidence type="ECO:0000256" key="10">
    <source>
        <dbReference type="ARBA" id="ARBA00022967"/>
    </source>
</evidence>
<sequence>MRIGIPDDGGPLVPATPTTTARLVGLGYDVLVSAGAGAGAGFPDAAYEAAGAAVVSDAEAWASDVVAITRAPDALATPGPAGLRPGARGPDGLRIGAVLIAQIAPAARPDLVRALANRGVTALALDAVPRISRAQSLDVLSALSNVAGYRAVVEAAAEFGGMFSGQVTAAGTTPPANVFVIGAGVAGLAAIGAAGSLGAQVRAFDVRPEVAEQIESMGATVVRADDAAQQVSTDGYASSLTADQEAAAQRAYAVETAAADIVITTALVRGTAPTTITAEMVANMRPGSVIVDLAAPGGGNCELTVPGKRVVSDNGVVVLGWTDLPDRMPRHTSELLGTAVANLVQLGTPGRDGRLALDPEDVVVRGMTVAAGGEVLWPPPPVAVSAPASGVEPAETSGSRRARPTNRARPTGGGASRHARPTGKPAHPAVRAVLIGLAATLAALAVAASPADQAAHFTVLALAVVVGFYVISHVSHALHTPLMSQTNAISGIILVGGMLQIGSANPVVTTLAVLASAVASINIFGGFLVTHRMLGMFRRGPADVSEAQVTPVIRASDTGADEGSRR</sequence>
<dbReference type="SUPFAM" id="SSF51735">
    <property type="entry name" value="NAD(P)-binding Rossmann-fold domains"/>
    <property type="match status" value="1"/>
</dbReference>
<keyword evidence="5" id="KW-1003">Cell membrane</keyword>
<keyword evidence="10" id="KW-1278">Translocase</keyword>
<dbReference type="Pfam" id="PF05222">
    <property type="entry name" value="AlaDh_PNT_N"/>
    <property type="match status" value="1"/>
</dbReference>
<dbReference type="SUPFAM" id="SSF52283">
    <property type="entry name" value="Formate/glycerate dehydrogenase catalytic domain-like"/>
    <property type="match status" value="1"/>
</dbReference>
<dbReference type="PROSITE" id="PS00837">
    <property type="entry name" value="ALADH_PNT_2"/>
    <property type="match status" value="1"/>
</dbReference>
<dbReference type="PIRSF" id="PIRSF000203">
    <property type="entry name" value="NADP_transhydrogenase_alpha"/>
    <property type="match status" value="1"/>
</dbReference>
<feature type="transmembrane region" description="Helical" evidence="16">
    <location>
        <begin position="507"/>
        <end position="529"/>
    </location>
</feature>
<feature type="transmembrane region" description="Helical" evidence="16">
    <location>
        <begin position="454"/>
        <end position="471"/>
    </location>
</feature>
<dbReference type="SMART" id="SM01003">
    <property type="entry name" value="AlaDh_PNT_N"/>
    <property type="match status" value="1"/>
</dbReference>
<dbReference type="RefSeq" id="WP_377134940.1">
    <property type="nucleotide sequence ID" value="NZ_JBHSFI010000003.1"/>
</dbReference>
<dbReference type="InterPro" id="IPR008143">
    <property type="entry name" value="Ala_DH/PNT_CS2"/>
</dbReference>
<dbReference type="InterPro" id="IPR024605">
    <property type="entry name" value="NADP_transhyd_a_C"/>
</dbReference>
<keyword evidence="12" id="KW-0520">NAD</keyword>
<keyword evidence="7 16" id="KW-0812">Transmembrane</keyword>
<gene>
    <name evidence="19" type="ORF">ACFO6V_10415</name>
</gene>
<evidence type="ECO:0000256" key="5">
    <source>
        <dbReference type="ARBA" id="ARBA00022475"/>
    </source>
</evidence>
<evidence type="ECO:0000256" key="6">
    <source>
        <dbReference type="ARBA" id="ARBA00022519"/>
    </source>
</evidence>
<accession>A0ABV9HFB6</accession>
<evidence type="ECO:0000256" key="1">
    <source>
        <dbReference type="ARBA" id="ARBA00003943"/>
    </source>
</evidence>
<dbReference type="PANTHER" id="PTHR10160">
    <property type="entry name" value="NAD(P) TRANSHYDROGENASE"/>
    <property type="match status" value="1"/>
</dbReference>
<keyword evidence="8" id="KW-0547">Nucleotide-binding</keyword>
<evidence type="ECO:0000313" key="19">
    <source>
        <dbReference type="EMBL" id="MFC4628648.1"/>
    </source>
</evidence>
<evidence type="ECO:0000313" key="20">
    <source>
        <dbReference type="Proteomes" id="UP001596011"/>
    </source>
</evidence>
<evidence type="ECO:0000259" key="17">
    <source>
        <dbReference type="SMART" id="SM01002"/>
    </source>
</evidence>
<evidence type="ECO:0000256" key="4">
    <source>
        <dbReference type="ARBA" id="ARBA00012943"/>
    </source>
</evidence>
<evidence type="ECO:0000256" key="11">
    <source>
        <dbReference type="ARBA" id="ARBA00022989"/>
    </source>
</evidence>